<keyword evidence="1 6" id="KW-0808">Transferase</keyword>
<dbReference type="FunFam" id="3.30.420.40:FF:000012">
    <property type="entry name" value="tRNA N6-adenosine threonylcarbamoyltransferase"/>
    <property type="match status" value="1"/>
</dbReference>
<dbReference type="GO" id="GO:0002949">
    <property type="term" value="P:tRNA threonylcarbamoyladenosine modification"/>
    <property type="evidence" value="ECO:0007669"/>
    <property type="project" value="UniProtKB-UniRule"/>
</dbReference>
<gene>
    <name evidence="6" type="primary">GCP1</name>
    <name evidence="8" type="ORF">WJX72_010519</name>
</gene>
<comment type="similarity">
    <text evidence="6">Belongs to the KAE1 / TsaD family.</text>
</comment>
<name>A0AAW1P0Y3_9CHLO</name>
<dbReference type="GO" id="GO:0046872">
    <property type="term" value="F:metal ion binding"/>
    <property type="evidence" value="ECO:0007669"/>
    <property type="project" value="UniProtKB-KW"/>
</dbReference>
<comment type="subcellular location">
    <subcellularLocation>
        <location evidence="6">Mitochondrion</location>
    </subcellularLocation>
</comment>
<dbReference type="PRINTS" id="PR00789">
    <property type="entry name" value="OSIALOPTASE"/>
</dbReference>
<dbReference type="Proteomes" id="UP001489004">
    <property type="component" value="Unassembled WGS sequence"/>
</dbReference>
<comment type="subunit">
    <text evidence="6">Homodimer.</text>
</comment>
<dbReference type="Pfam" id="PF00814">
    <property type="entry name" value="TsaD"/>
    <property type="match status" value="1"/>
</dbReference>
<evidence type="ECO:0000256" key="3">
    <source>
        <dbReference type="ARBA" id="ARBA00022723"/>
    </source>
</evidence>
<dbReference type="HAMAP" id="MF_01445">
    <property type="entry name" value="TsaD"/>
    <property type="match status" value="1"/>
</dbReference>
<keyword evidence="6" id="KW-0496">Mitochondrion</keyword>
<evidence type="ECO:0000256" key="1">
    <source>
        <dbReference type="ARBA" id="ARBA00022679"/>
    </source>
</evidence>
<dbReference type="NCBIfam" id="TIGR00329">
    <property type="entry name" value="gcp_kae1"/>
    <property type="match status" value="1"/>
</dbReference>
<dbReference type="InterPro" id="IPR043129">
    <property type="entry name" value="ATPase_NBD"/>
</dbReference>
<evidence type="ECO:0000313" key="8">
    <source>
        <dbReference type="EMBL" id="KAK9803673.1"/>
    </source>
</evidence>
<protein>
    <recommendedName>
        <fullName evidence="6">Glycoprotease 1</fullName>
    </recommendedName>
</protein>
<dbReference type="GO" id="GO:0005739">
    <property type="term" value="C:mitochondrion"/>
    <property type="evidence" value="ECO:0007669"/>
    <property type="project" value="UniProtKB-SubCell"/>
</dbReference>
<sequence>MFKYTAVPRWLSQAAGSSMGEQLVLGIESSCDDTGVAVVRSDGTILGEALATQADIHAPWGGVVPKLAQQAHAAVMDSTVAEALQQAGVSMSDLDAIAVTIGPGLSLCLRVGVEKAHSLAAHHQLRLVPVHHMEAHALVARMGSPVPFPFLCLLVSGGHNQLLLVHGVGRYTLMGATLDDAIGEAYDKVARLLGYDMTPSFGAALERAARGGDAQRFQFSVPMRSRPDCNFSYAGLKTAVRLAIEAEVAGEPSDANAQVRADIAASFQCVAVQHLEERCRRGTRWALESHRGLAHLVVAGGVAANQAVRAGLQRVAAEHGLELVCPPPRLCTDNGVMVAWAGLERLRLGLWEGPPTLASVADTERYVDLRPRWPLTDRVDSRSMPEQRSMRKKRLHQSLTELTEAAAALQGSDKLAVASS</sequence>
<evidence type="ECO:0000313" key="9">
    <source>
        <dbReference type="Proteomes" id="UP001489004"/>
    </source>
</evidence>
<dbReference type="EMBL" id="JALJOR010000020">
    <property type="protein sequence ID" value="KAK9803673.1"/>
    <property type="molecule type" value="Genomic_DNA"/>
</dbReference>
<dbReference type="NCBIfam" id="TIGR03723">
    <property type="entry name" value="T6A_TsaD_YgjD"/>
    <property type="match status" value="1"/>
</dbReference>
<reference evidence="8 9" key="1">
    <citation type="journal article" date="2024" name="Nat. Commun.">
        <title>Phylogenomics reveals the evolutionary origins of lichenization in chlorophyte algae.</title>
        <authorList>
            <person name="Puginier C."/>
            <person name="Libourel C."/>
            <person name="Otte J."/>
            <person name="Skaloud P."/>
            <person name="Haon M."/>
            <person name="Grisel S."/>
            <person name="Petersen M."/>
            <person name="Berrin J.G."/>
            <person name="Delaux P.M."/>
            <person name="Dal Grande F."/>
            <person name="Keller J."/>
        </authorList>
    </citation>
    <scope>NUCLEOTIDE SEQUENCE [LARGE SCALE GENOMIC DNA]</scope>
    <source>
        <strain evidence="8 9">SAG 2043</strain>
    </source>
</reference>
<dbReference type="CDD" id="cd24134">
    <property type="entry name" value="ASKHA_NBD_OSGEPL1_QRI7_euk"/>
    <property type="match status" value="1"/>
</dbReference>
<evidence type="ECO:0000256" key="6">
    <source>
        <dbReference type="HAMAP-Rule" id="MF_03179"/>
    </source>
</evidence>
<keyword evidence="2 6" id="KW-0819">tRNA processing</keyword>
<dbReference type="PANTHER" id="PTHR11735:SF6">
    <property type="entry name" value="TRNA N6-ADENOSINE THREONYLCARBAMOYLTRANSFERASE, MITOCHONDRIAL"/>
    <property type="match status" value="1"/>
</dbReference>
<dbReference type="InterPro" id="IPR022450">
    <property type="entry name" value="TsaD"/>
</dbReference>
<dbReference type="GO" id="GO:0061711">
    <property type="term" value="F:tRNA N(6)-L-threonylcarbamoyladenine synthase activity"/>
    <property type="evidence" value="ECO:0007669"/>
    <property type="project" value="UniProtKB-EC"/>
</dbReference>
<accession>A0AAW1P0Y3</accession>
<organism evidence="8 9">
    <name type="scientific">[Myrmecia] bisecta</name>
    <dbReference type="NCBI Taxonomy" id="41462"/>
    <lineage>
        <taxon>Eukaryota</taxon>
        <taxon>Viridiplantae</taxon>
        <taxon>Chlorophyta</taxon>
        <taxon>core chlorophytes</taxon>
        <taxon>Trebouxiophyceae</taxon>
        <taxon>Trebouxiales</taxon>
        <taxon>Trebouxiaceae</taxon>
        <taxon>Myrmecia</taxon>
    </lineage>
</organism>
<comment type="function">
    <text evidence="6">Required for the formation of a threonylcarbamoyl group on adenosine at position 37 (t(6)A37) in mitochondrial tRNAs that read codons beginning with adenine. Probably involved in the transfer of the threonylcarbamoyl moiety of threonylcarbamoyl-AMP (TC-AMP) to the N6 group of A37. Involved in mitochondrial genome maintenance.</text>
</comment>
<evidence type="ECO:0000256" key="5">
    <source>
        <dbReference type="ARBA" id="ARBA00048117"/>
    </source>
</evidence>
<evidence type="ECO:0000256" key="4">
    <source>
        <dbReference type="ARBA" id="ARBA00023315"/>
    </source>
</evidence>
<dbReference type="PANTHER" id="PTHR11735">
    <property type="entry name" value="TRNA N6-ADENOSINE THREONYLCARBAMOYLTRANSFERASE"/>
    <property type="match status" value="1"/>
</dbReference>
<keyword evidence="4 6" id="KW-0012">Acyltransferase</keyword>
<keyword evidence="9" id="KW-1185">Reference proteome</keyword>
<evidence type="ECO:0000259" key="7">
    <source>
        <dbReference type="Pfam" id="PF00814"/>
    </source>
</evidence>
<dbReference type="Gene3D" id="3.30.420.40">
    <property type="match status" value="2"/>
</dbReference>
<comment type="catalytic activity">
    <reaction evidence="5 6">
        <text>L-threonylcarbamoyladenylate + adenosine(37) in tRNA = N(6)-L-threonylcarbamoyladenosine(37) in tRNA + AMP + H(+)</text>
        <dbReference type="Rhea" id="RHEA:37059"/>
        <dbReference type="Rhea" id="RHEA-COMP:10162"/>
        <dbReference type="Rhea" id="RHEA-COMP:10163"/>
        <dbReference type="ChEBI" id="CHEBI:15378"/>
        <dbReference type="ChEBI" id="CHEBI:73682"/>
        <dbReference type="ChEBI" id="CHEBI:74411"/>
        <dbReference type="ChEBI" id="CHEBI:74418"/>
        <dbReference type="ChEBI" id="CHEBI:456215"/>
        <dbReference type="EC" id="2.3.1.234"/>
    </reaction>
</comment>
<feature type="domain" description="Gcp-like" evidence="7">
    <location>
        <begin position="44"/>
        <end position="340"/>
    </location>
</feature>
<proteinExistence type="inferred from homology"/>
<comment type="cofactor">
    <cofactor evidence="6">
        <name>a divalent metal cation</name>
        <dbReference type="ChEBI" id="CHEBI:60240"/>
    </cofactor>
    <text evidence="6">Binds 1 divalent metal cation per subunit.</text>
</comment>
<comment type="caution">
    <text evidence="8">The sequence shown here is derived from an EMBL/GenBank/DDBJ whole genome shotgun (WGS) entry which is preliminary data.</text>
</comment>
<keyword evidence="3 6" id="KW-0479">Metal-binding</keyword>
<dbReference type="SUPFAM" id="SSF53067">
    <property type="entry name" value="Actin-like ATPase domain"/>
    <property type="match status" value="1"/>
</dbReference>
<dbReference type="AlphaFoldDB" id="A0AAW1P0Y3"/>
<dbReference type="InterPro" id="IPR017861">
    <property type="entry name" value="KAE1/TsaD"/>
</dbReference>
<evidence type="ECO:0000256" key="2">
    <source>
        <dbReference type="ARBA" id="ARBA00022694"/>
    </source>
</evidence>
<dbReference type="InterPro" id="IPR000905">
    <property type="entry name" value="Gcp-like_dom"/>
</dbReference>